<proteinExistence type="inferred from homology"/>
<feature type="domain" description="Inhibitor I9" evidence="15">
    <location>
        <begin position="49"/>
        <end position="150"/>
    </location>
</feature>
<evidence type="ECO:0000259" key="16">
    <source>
        <dbReference type="Pfam" id="PF17766"/>
    </source>
</evidence>
<evidence type="ECO:0000256" key="7">
    <source>
        <dbReference type="ARBA" id="ARBA00022825"/>
    </source>
</evidence>
<dbReference type="eggNOG" id="COG1404">
    <property type="taxonomic scope" value="Bacteria"/>
</dbReference>
<evidence type="ECO:0000256" key="3">
    <source>
        <dbReference type="ARBA" id="ARBA00022525"/>
    </source>
</evidence>
<sequence>MLRKQLTVLGTGCFLAMSVHSALALSNPDRSFVTADGSTSQTSASKTRYIVQLRGAPAANRPLKTNLPNKAGGILKSAKYDANSASNIAYRKELVNKQNKIMNDVGIKEAVYTYEHSFNGFAANLTSAQVSKLRTNSEVINIWPDEIREMDTSNTPSFLGLTSPDGLHTLGNKGEDMIIGVVDSGVWPENPSLDDTGFAPIQDTRPEWPNKEDVCDVGTDPLFECNNKLIGARYFNTGFGPESLLPGEFDSPRDADGHGTHTMTTAGGNESVSASILGVDVGLVTGMAPRARVAAYKVCWNGSAPGNSGCATTDSVAAIDAAVADGVDVINFSISGSRTDLVDPVHVAFFNAARGGVFSSLSAGNSGPGAQTVAHNVPWVTTVAASTYDGDTALIGNTLEVSYDDVTDDLYSVHGSITAPVPEEGLSGQLVAATPALACDDGLTNPAEIAGNIALIARGVCNFSIKILNAQNAGATGVVVYSDNRAPTPMGGDATGITIPGVMITNEKGLELAGLVDEVTVSVNMTYDAISGGTSTEIGNQIAGFSSRGESLATADIIKPDITAPGQQILAGTSGSQIDSGLMGESYAYLSGTSMSSPHIAGLAALVREANPTWSPAAVKSAIMTTARQNLTKEDGATAADPFDYGAGHVDPNFAVDPGLVYDANEFDYWAFLCGQGESAFTESTSGFSCAAFENAGYPTDASDLNIASIAIDELAGTQTITRYVNNVSDLNSYVASVEAPSGIDVTVSVLDWNTGTFVDSDVMGFRESDGLGLYQLTFSKNADVELNEWTFGSITWSDGTHNVRSPIAIMPTEPVRVTAPDEINLVTTGSAARVTLSAEVGYNGRFYAQGIGLDTSTIDEETGLGQVYGESHVVSQDPDSTFAFLEPGLAVYMVDVPEGTRIAKFEINTDDLPNPAMDLDLYVWECPQFSCSQVGASTNFDSDETVTLVDPTPLANLGGFDTYLVFVHGWDMAGEGPTEVPLHVWTVDESGTTGLTVRASSRAVAGRTSRVYVGMYGLQAGENYVGGVIYKDENGNENGLTVIDVEAQ</sequence>
<gene>
    <name evidence="17" type="ORF">GLIP_0261</name>
</gene>
<comment type="subcellular location">
    <subcellularLocation>
        <location evidence="1">Secreted</location>
    </subcellularLocation>
</comment>
<evidence type="ECO:0000313" key="18">
    <source>
        <dbReference type="Proteomes" id="UP000006334"/>
    </source>
</evidence>
<evidence type="ECO:0000256" key="1">
    <source>
        <dbReference type="ARBA" id="ARBA00004613"/>
    </source>
</evidence>
<dbReference type="InterPro" id="IPR000209">
    <property type="entry name" value="Peptidase_S8/S53_dom"/>
</dbReference>
<dbReference type="PRINTS" id="PR00723">
    <property type="entry name" value="SUBTILISIN"/>
</dbReference>
<feature type="domain" description="Peptidase S8/S53" evidence="13">
    <location>
        <begin position="174"/>
        <end position="648"/>
    </location>
</feature>
<dbReference type="AlphaFoldDB" id="K6YNK8"/>
<evidence type="ECO:0000256" key="4">
    <source>
        <dbReference type="ARBA" id="ARBA00022670"/>
    </source>
</evidence>
<dbReference type="Pfam" id="PF00082">
    <property type="entry name" value="Peptidase_S8"/>
    <property type="match status" value="1"/>
</dbReference>
<keyword evidence="4 10" id="KW-0645">Protease</keyword>
<dbReference type="SUPFAM" id="SSF52743">
    <property type="entry name" value="Subtilisin-like"/>
    <property type="match status" value="1"/>
</dbReference>
<dbReference type="InterPro" id="IPR015500">
    <property type="entry name" value="Peptidase_S8_subtilisin-rel"/>
</dbReference>
<reference evidence="17 18" key="1">
    <citation type="journal article" date="2017" name="Antonie Van Leeuwenhoek">
        <title>Rhizobium rhizosphaerae sp. nov., a novel species isolated from rice rhizosphere.</title>
        <authorList>
            <person name="Zhao J.J."/>
            <person name="Zhang J."/>
            <person name="Zhang R.J."/>
            <person name="Zhang C.W."/>
            <person name="Yin H.Q."/>
            <person name="Zhang X.X."/>
        </authorList>
    </citation>
    <scope>NUCLEOTIDE SEQUENCE [LARGE SCALE GENOMIC DNA]</scope>
    <source>
        <strain evidence="17 18">E3</strain>
    </source>
</reference>
<dbReference type="InterPro" id="IPR034197">
    <property type="entry name" value="Peptidases_S8_3"/>
</dbReference>
<feature type="domain" description="PA" evidence="14">
    <location>
        <begin position="427"/>
        <end position="512"/>
    </location>
</feature>
<keyword evidence="3" id="KW-0964">Secreted</keyword>
<dbReference type="Pfam" id="PF02225">
    <property type="entry name" value="PA"/>
    <property type="match status" value="1"/>
</dbReference>
<keyword evidence="18" id="KW-1185">Reference proteome</keyword>
<feature type="active site" description="Charge relay system" evidence="9 10">
    <location>
        <position position="183"/>
    </location>
</feature>
<comment type="similarity">
    <text evidence="2 10 11">Belongs to the peptidase S8 family.</text>
</comment>
<dbReference type="Pfam" id="PF17766">
    <property type="entry name" value="fn3_6"/>
    <property type="match status" value="1"/>
</dbReference>
<dbReference type="Gene3D" id="2.60.40.2310">
    <property type="match status" value="1"/>
</dbReference>
<dbReference type="STRING" id="1127673.GLIP_0261"/>
<evidence type="ECO:0000256" key="5">
    <source>
        <dbReference type="ARBA" id="ARBA00022729"/>
    </source>
</evidence>
<protein>
    <submittedName>
        <fullName evidence="17">Cucumisin</fullName>
    </submittedName>
</protein>
<dbReference type="GO" id="GO:0006508">
    <property type="term" value="P:proteolysis"/>
    <property type="evidence" value="ECO:0007669"/>
    <property type="project" value="UniProtKB-KW"/>
</dbReference>
<dbReference type="Gene3D" id="3.30.70.80">
    <property type="entry name" value="Peptidase S8 propeptide/proteinase inhibitor I9"/>
    <property type="match status" value="1"/>
</dbReference>
<evidence type="ECO:0000256" key="10">
    <source>
        <dbReference type="PROSITE-ProRule" id="PRU01240"/>
    </source>
</evidence>
<evidence type="ECO:0000256" key="9">
    <source>
        <dbReference type="PIRSR" id="PIRSR615500-1"/>
    </source>
</evidence>
<dbReference type="InterPro" id="IPR046450">
    <property type="entry name" value="PA_dom_sf"/>
</dbReference>
<dbReference type="EMBL" id="BAEN01000011">
    <property type="protein sequence ID" value="GAC12915.1"/>
    <property type="molecule type" value="Genomic_DNA"/>
</dbReference>
<evidence type="ECO:0000313" key="17">
    <source>
        <dbReference type="EMBL" id="GAC12915.1"/>
    </source>
</evidence>
<evidence type="ECO:0000256" key="2">
    <source>
        <dbReference type="ARBA" id="ARBA00011073"/>
    </source>
</evidence>
<feature type="signal peptide" evidence="12">
    <location>
        <begin position="1"/>
        <end position="24"/>
    </location>
</feature>
<dbReference type="SUPFAM" id="SSF52025">
    <property type="entry name" value="PA domain"/>
    <property type="match status" value="1"/>
</dbReference>
<dbReference type="Gene3D" id="3.50.30.30">
    <property type="match status" value="1"/>
</dbReference>
<keyword evidence="7 10" id="KW-0720">Serine protease</keyword>
<dbReference type="RefSeq" id="WP_008842735.1">
    <property type="nucleotide sequence ID" value="NZ_BAEN01000011.1"/>
</dbReference>
<dbReference type="PANTHER" id="PTHR10795">
    <property type="entry name" value="PROPROTEIN CONVERTASE SUBTILISIN/KEXIN"/>
    <property type="match status" value="1"/>
</dbReference>
<evidence type="ECO:0000259" key="14">
    <source>
        <dbReference type="Pfam" id="PF02225"/>
    </source>
</evidence>
<evidence type="ECO:0000256" key="6">
    <source>
        <dbReference type="ARBA" id="ARBA00022801"/>
    </source>
</evidence>
<dbReference type="InterPro" id="IPR010259">
    <property type="entry name" value="S8pro/Inhibitor_I9"/>
</dbReference>
<dbReference type="OrthoDB" id="614750at2"/>
<evidence type="ECO:0000256" key="12">
    <source>
        <dbReference type="SAM" id="SignalP"/>
    </source>
</evidence>
<dbReference type="Pfam" id="PF05922">
    <property type="entry name" value="Inhibitor_I9"/>
    <property type="match status" value="1"/>
</dbReference>
<dbReference type="Proteomes" id="UP000006334">
    <property type="component" value="Unassembled WGS sequence"/>
</dbReference>
<dbReference type="PROSITE" id="PS00138">
    <property type="entry name" value="SUBTILASE_SER"/>
    <property type="match status" value="1"/>
</dbReference>
<dbReference type="Gene3D" id="3.40.50.200">
    <property type="entry name" value="Peptidase S8/S53 domain"/>
    <property type="match status" value="1"/>
</dbReference>
<keyword evidence="6 10" id="KW-0378">Hydrolase</keyword>
<accession>K6YNK8</accession>
<evidence type="ECO:0000259" key="13">
    <source>
        <dbReference type="Pfam" id="PF00082"/>
    </source>
</evidence>
<feature type="active site" description="Charge relay system" evidence="9 10">
    <location>
        <position position="594"/>
    </location>
</feature>
<dbReference type="InterPro" id="IPR041469">
    <property type="entry name" value="Subtilisin-like_FN3"/>
</dbReference>
<keyword evidence="8" id="KW-0325">Glycoprotein</keyword>
<keyword evidence="5 12" id="KW-0732">Signal</keyword>
<dbReference type="PROSITE" id="PS00136">
    <property type="entry name" value="SUBTILASE_ASP"/>
    <property type="match status" value="1"/>
</dbReference>
<dbReference type="GO" id="GO:0005576">
    <property type="term" value="C:extracellular region"/>
    <property type="evidence" value="ECO:0007669"/>
    <property type="project" value="UniProtKB-SubCell"/>
</dbReference>
<dbReference type="PROSITE" id="PS51892">
    <property type="entry name" value="SUBTILASE"/>
    <property type="match status" value="1"/>
</dbReference>
<comment type="caution">
    <text evidence="17">The sequence shown here is derived from an EMBL/GenBank/DDBJ whole genome shotgun (WGS) entry which is preliminary data.</text>
</comment>
<dbReference type="InterPro" id="IPR023828">
    <property type="entry name" value="Peptidase_S8_Ser-AS"/>
</dbReference>
<evidence type="ECO:0000259" key="15">
    <source>
        <dbReference type="Pfam" id="PF05922"/>
    </source>
</evidence>
<dbReference type="InterPro" id="IPR037045">
    <property type="entry name" value="S8pro/Inhibitor_I9_sf"/>
</dbReference>
<dbReference type="InterPro" id="IPR003137">
    <property type="entry name" value="PA_domain"/>
</dbReference>
<dbReference type="InterPro" id="IPR023827">
    <property type="entry name" value="Peptidase_S8_Asp-AS"/>
</dbReference>
<dbReference type="CDD" id="cd04852">
    <property type="entry name" value="Peptidases_S8_3"/>
    <property type="match status" value="1"/>
</dbReference>
<name>K6YNK8_9ALTE</name>
<feature type="chain" id="PRO_5003900208" evidence="12">
    <location>
        <begin position="25"/>
        <end position="1049"/>
    </location>
</feature>
<evidence type="ECO:0000256" key="8">
    <source>
        <dbReference type="ARBA" id="ARBA00023180"/>
    </source>
</evidence>
<dbReference type="InterPro" id="IPR045051">
    <property type="entry name" value="SBT"/>
</dbReference>
<evidence type="ECO:0000256" key="11">
    <source>
        <dbReference type="RuleBase" id="RU003355"/>
    </source>
</evidence>
<feature type="domain" description="Subtilisin-like protease fibronectin type-III" evidence="16">
    <location>
        <begin position="704"/>
        <end position="810"/>
    </location>
</feature>
<dbReference type="GO" id="GO:0004252">
    <property type="term" value="F:serine-type endopeptidase activity"/>
    <property type="evidence" value="ECO:0007669"/>
    <property type="project" value="UniProtKB-UniRule"/>
</dbReference>
<organism evidence="17 18">
    <name type="scientific">Aliiglaciecola lipolytica E3</name>
    <dbReference type="NCBI Taxonomy" id="1127673"/>
    <lineage>
        <taxon>Bacteria</taxon>
        <taxon>Pseudomonadati</taxon>
        <taxon>Pseudomonadota</taxon>
        <taxon>Gammaproteobacteria</taxon>
        <taxon>Alteromonadales</taxon>
        <taxon>Alteromonadaceae</taxon>
        <taxon>Aliiglaciecola</taxon>
    </lineage>
</organism>
<dbReference type="InterPro" id="IPR036852">
    <property type="entry name" value="Peptidase_S8/S53_dom_sf"/>
</dbReference>
<dbReference type="CDD" id="cd04818">
    <property type="entry name" value="PA_subtilisin_1"/>
    <property type="match status" value="1"/>
</dbReference>
<feature type="active site" description="Charge relay system" evidence="9 10">
    <location>
        <position position="258"/>
    </location>
</feature>